<dbReference type="AlphaFoldDB" id="A0A9N9DYZ6"/>
<gene>
    <name evidence="1" type="ORF">DERYTH_LOCUS10360</name>
</gene>
<sequence>MEVIVVKKERLTYTEPITPLKELYIRNDDVGDKFRKNIHAYNSIFAFTSMRVKLDKDLAS</sequence>
<reference evidence="1" key="1">
    <citation type="submission" date="2021-06" db="EMBL/GenBank/DDBJ databases">
        <authorList>
            <person name="Kallberg Y."/>
            <person name="Tangrot J."/>
            <person name="Rosling A."/>
        </authorList>
    </citation>
    <scope>NUCLEOTIDE SEQUENCE</scope>
    <source>
        <strain evidence="1">MA453B</strain>
    </source>
</reference>
<evidence type="ECO:0000313" key="1">
    <source>
        <dbReference type="EMBL" id="CAG8654401.1"/>
    </source>
</evidence>
<protein>
    <submittedName>
        <fullName evidence="1">22693_t:CDS:1</fullName>
    </submittedName>
</protein>
<proteinExistence type="predicted"/>
<dbReference type="EMBL" id="CAJVPY010005992">
    <property type="protein sequence ID" value="CAG8654401.1"/>
    <property type="molecule type" value="Genomic_DNA"/>
</dbReference>
<name>A0A9N9DYZ6_9GLOM</name>
<feature type="non-terminal residue" evidence="1">
    <location>
        <position position="60"/>
    </location>
</feature>
<evidence type="ECO:0000313" key="2">
    <source>
        <dbReference type="Proteomes" id="UP000789405"/>
    </source>
</evidence>
<comment type="caution">
    <text evidence="1">The sequence shown here is derived from an EMBL/GenBank/DDBJ whole genome shotgun (WGS) entry which is preliminary data.</text>
</comment>
<accession>A0A9N9DYZ6</accession>
<organism evidence="1 2">
    <name type="scientific">Dentiscutata erythropus</name>
    <dbReference type="NCBI Taxonomy" id="1348616"/>
    <lineage>
        <taxon>Eukaryota</taxon>
        <taxon>Fungi</taxon>
        <taxon>Fungi incertae sedis</taxon>
        <taxon>Mucoromycota</taxon>
        <taxon>Glomeromycotina</taxon>
        <taxon>Glomeromycetes</taxon>
        <taxon>Diversisporales</taxon>
        <taxon>Gigasporaceae</taxon>
        <taxon>Dentiscutata</taxon>
    </lineage>
</organism>
<dbReference type="Proteomes" id="UP000789405">
    <property type="component" value="Unassembled WGS sequence"/>
</dbReference>
<dbReference type="OrthoDB" id="2431500at2759"/>
<keyword evidence="2" id="KW-1185">Reference proteome</keyword>